<name>A0A1K1LFK2_9BACT</name>
<evidence type="ECO:0000259" key="1">
    <source>
        <dbReference type="Pfam" id="PF04073"/>
    </source>
</evidence>
<dbReference type="AlphaFoldDB" id="A0A1K1LFK2"/>
<gene>
    <name evidence="2" type="ORF">DESPIGER_1659</name>
</gene>
<protein>
    <submittedName>
        <fullName evidence="2">tRNA proofreading protein STM4549</fullName>
    </submittedName>
</protein>
<dbReference type="InterPro" id="IPR007214">
    <property type="entry name" value="YbaK/aa-tRNA-synth-assoc-dom"/>
</dbReference>
<dbReference type="Gene3D" id="3.90.960.10">
    <property type="entry name" value="YbaK/aminoacyl-tRNA synthetase-associated domain"/>
    <property type="match status" value="1"/>
</dbReference>
<dbReference type="SUPFAM" id="SSF55826">
    <property type="entry name" value="YbaK/ProRS associated domain"/>
    <property type="match status" value="1"/>
</dbReference>
<organism evidence="2 3">
    <name type="scientific">Desulfovibrio piger</name>
    <dbReference type="NCBI Taxonomy" id="901"/>
    <lineage>
        <taxon>Bacteria</taxon>
        <taxon>Pseudomonadati</taxon>
        <taxon>Thermodesulfobacteriota</taxon>
        <taxon>Desulfovibrionia</taxon>
        <taxon>Desulfovibrionales</taxon>
        <taxon>Desulfovibrionaceae</taxon>
        <taxon>Desulfovibrio</taxon>
    </lineage>
</organism>
<dbReference type="RefSeq" id="WP_072335325.1">
    <property type="nucleotide sequence ID" value="NZ_JAXXLW010000001.1"/>
</dbReference>
<reference evidence="3" key="1">
    <citation type="submission" date="2016-10" db="EMBL/GenBank/DDBJ databases">
        <authorList>
            <person name="Wegmann U."/>
        </authorList>
    </citation>
    <scope>NUCLEOTIDE SEQUENCE [LARGE SCALE GENOMIC DNA]</scope>
</reference>
<feature type="domain" description="YbaK/aminoacyl-tRNA synthetase-associated" evidence="1">
    <location>
        <begin position="26"/>
        <end position="140"/>
    </location>
</feature>
<sequence>MRTEAVRAQLAARGLGDRYREFTVSSATVALAAEALHCEAGRIAKTLSILTATGPVLVVAMGLARLDNRKFKDLFHEKARFIPVEDVERLTGHPQGGVCPFALPEGVRVFLDESLRRYDVVYPAAGAPNNAVQLTPDELAAVTGGQWVDLCKLPEELA</sequence>
<proteinExistence type="predicted"/>
<dbReference type="InterPro" id="IPR036754">
    <property type="entry name" value="YbaK/aa-tRNA-synt-asso_dom_sf"/>
</dbReference>
<evidence type="ECO:0000313" key="2">
    <source>
        <dbReference type="EMBL" id="SFV73495.1"/>
    </source>
</evidence>
<dbReference type="Proteomes" id="UP000186323">
    <property type="component" value="Chromosome I"/>
</dbReference>
<evidence type="ECO:0000313" key="3">
    <source>
        <dbReference type="Proteomes" id="UP000186323"/>
    </source>
</evidence>
<dbReference type="KEGG" id="dpg:DESPIGER_1659"/>
<dbReference type="PANTHER" id="PTHR30411">
    <property type="entry name" value="CYTOPLASMIC PROTEIN"/>
    <property type="match status" value="1"/>
</dbReference>
<keyword evidence="3" id="KW-1185">Reference proteome</keyword>
<dbReference type="GO" id="GO:0002161">
    <property type="term" value="F:aminoacyl-tRNA deacylase activity"/>
    <property type="evidence" value="ECO:0007669"/>
    <property type="project" value="InterPro"/>
</dbReference>
<dbReference type="Pfam" id="PF04073">
    <property type="entry name" value="tRNA_edit"/>
    <property type="match status" value="1"/>
</dbReference>
<accession>A0A1K1LFK2</accession>
<dbReference type="CDD" id="cd04333">
    <property type="entry name" value="ProX_deacylase"/>
    <property type="match status" value="1"/>
</dbReference>
<dbReference type="OrthoDB" id="8536235at2"/>
<dbReference type="EMBL" id="LT630450">
    <property type="protein sequence ID" value="SFV73495.1"/>
    <property type="molecule type" value="Genomic_DNA"/>
</dbReference>
<dbReference type="PANTHER" id="PTHR30411:SF1">
    <property type="entry name" value="CYTOPLASMIC PROTEIN"/>
    <property type="match status" value="1"/>
</dbReference>